<dbReference type="RefSeq" id="XP_010700447.1">
    <property type="nucleotide sequence ID" value="XM_010702145.1"/>
</dbReference>
<gene>
    <name evidence="3" type="ORF">LPMP_281070</name>
</gene>
<proteinExistence type="predicted"/>
<protein>
    <recommendedName>
        <fullName evidence="2">REH2 DRSM domain-containing protein</fullName>
    </recommendedName>
</protein>
<feature type="compositionally biased region" description="Polar residues" evidence="1">
    <location>
        <begin position="283"/>
        <end position="295"/>
    </location>
</feature>
<name>A0A088RV22_LEIPA</name>
<feature type="domain" description="REH2 DRSM" evidence="2">
    <location>
        <begin position="455"/>
        <end position="576"/>
    </location>
</feature>
<organism evidence="3 4">
    <name type="scientific">Leishmania panamensis</name>
    <dbReference type="NCBI Taxonomy" id="5679"/>
    <lineage>
        <taxon>Eukaryota</taxon>
        <taxon>Discoba</taxon>
        <taxon>Euglenozoa</taxon>
        <taxon>Kinetoplastea</taxon>
        <taxon>Metakinetoplastina</taxon>
        <taxon>Trypanosomatida</taxon>
        <taxon>Trypanosomatidae</taxon>
        <taxon>Leishmaniinae</taxon>
        <taxon>Leishmania</taxon>
        <taxon>Leishmania guyanensis species complex</taxon>
    </lineage>
</organism>
<dbReference type="eggNOG" id="ENOG502RGED">
    <property type="taxonomic scope" value="Eukaryota"/>
</dbReference>
<dbReference type="OrthoDB" id="240957at2759"/>
<dbReference type="Proteomes" id="UP000063063">
    <property type="component" value="Chromosome 28"/>
</dbReference>
<feature type="compositionally biased region" description="Polar residues" evidence="1">
    <location>
        <begin position="263"/>
        <end position="276"/>
    </location>
</feature>
<evidence type="ECO:0000313" key="4">
    <source>
        <dbReference type="Proteomes" id="UP000063063"/>
    </source>
</evidence>
<evidence type="ECO:0000313" key="3">
    <source>
        <dbReference type="EMBL" id="AIN99740.1"/>
    </source>
</evidence>
<dbReference type="VEuPathDB" id="TriTrypDB:LPMP_281070"/>
<dbReference type="InterPro" id="IPR058737">
    <property type="entry name" value="DSRM_REH2"/>
</dbReference>
<feature type="region of interest" description="Disordered" evidence="1">
    <location>
        <begin position="761"/>
        <end position="791"/>
    </location>
</feature>
<dbReference type="KEGG" id="lpan:LPMP_281070"/>
<dbReference type="EMBL" id="CP009397">
    <property type="protein sequence ID" value="AIN99740.1"/>
    <property type="molecule type" value="Genomic_DNA"/>
</dbReference>
<dbReference type="Pfam" id="PF26536">
    <property type="entry name" value="DSRM_REH2"/>
    <property type="match status" value="2"/>
</dbReference>
<dbReference type="VEuPathDB" id="TriTrypDB:LPAL13_280016500"/>
<reference evidence="3 4" key="1">
    <citation type="journal article" date="2015" name="Sci. Rep.">
        <title>The genome of Leishmania panamensis: insights into genomics of the L. (Viannia) subgenus.</title>
        <authorList>
            <person name="Llanes A."/>
            <person name="Restrepo C.M."/>
            <person name="Vecchio G.D."/>
            <person name="Anguizola F.J."/>
            <person name="Lleonart R."/>
        </authorList>
    </citation>
    <scope>NUCLEOTIDE SEQUENCE [LARGE SCALE GENOMIC DNA]</scope>
    <source>
        <strain evidence="3 4">MHOM/PA/94/PSC-1</strain>
    </source>
</reference>
<feature type="region of interest" description="Disordered" evidence="1">
    <location>
        <begin position="258"/>
        <end position="298"/>
    </location>
</feature>
<feature type="region of interest" description="Disordered" evidence="1">
    <location>
        <begin position="56"/>
        <end position="75"/>
    </location>
</feature>
<dbReference type="AlphaFoldDB" id="A0A088RV22"/>
<dbReference type="PANTHER" id="PTHR42260:SF2">
    <property type="entry name" value="DRBM DOMAIN-CONTAINING PROTEIN"/>
    <property type="match status" value="1"/>
</dbReference>
<dbReference type="PANTHER" id="PTHR42260">
    <property type="entry name" value="DRBM DOMAIN-CONTAINING PROTEIN-RELATED"/>
    <property type="match status" value="1"/>
</dbReference>
<accession>A0A088RV22</accession>
<keyword evidence="4" id="KW-1185">Reference proteome</keyword>
<evidence type="ECO:0000256" key="1">
    <source>
        <dbReference type="SAM" id="MobiDB-lite"/>
    </source>
</evidence>
<sequence length="1043" mass="116399">MQSLWRNSCRTRTLLHIPRPRRPEWRHSDALNVVETRMPNTILYARRTVYGNGSIQHSGMRRGASDVAHSSSPPVTDTHAAANCSGALVHLTQVDMFSQSRIKNYIQRVTTPTGNNNCSSRSVGVETAPRLLSDAERTVYAAKIGRVCAEKVWISSFDLPVDVLVNAKISRQAITVTGLAMEAKLATVAACMHAERCLDALSIPLFTSERRQHQRVLQAEAEGRTAPEITAEPLELSSLQLPLGVFLPAATSAEVIREAGKTRSFQPLQTSSTPTSRGRDGEVSTTSGASTQDQSARPYRGLLRRPARRWDAIKPRYGAEWFIRVTLEELATLQSTILEHNRPLVDDEDMDEMDAVVIPANEVEVLQAEVVPGNGSGAAAAADTVSNTGYRDAHGLHVPPAPKVLAYEERLVSIESKSAQEMVDETEGRTFDLVEDDFESWYLEKEAPNSPCLRDPGAVARVSRYLERVTGHDFDSSVQTRSSEEDTNVWQQRPLKVSVKLKTWYTMWLDIPGIPVSAVGKATTQEGARDLCAMHAELLLGWFGIHVYDTPREQAMYYDACLRWGRLIAAEPIDPATVDVKTANLPKPLKEWFRNISKLRARRSERSVVEKLLHLNRVVVHVARRHLVEINIVGSPDYAELLSLAGPCLRAFMVANRHPFESATFCYVYTKDSQYRSTVYLPLPEQYGVRGGYAIAETPASAILLCALHAVDVLCALDVVPAVCMEQPRWQRMMELRESLGLILPVSYQYKKRLARVSSPEAAAALGPPPPPPPTRLRSPPAYRDVPTSATGRIPPYREVWQIMLTDADVFDVAPDMHALSSEAMRLRMSTWFDFPQTLFEEFAHFAFGWRIGERRHGEYLFHYTGPQHYRGTSRLIANNFWMELPLDQAVYGRRVALGRCFNRKGAERMMYIHSLRIAHTLKITPWDTLPLSTLAENLYGNDMGRAKLRHHQWKWICSTLLECNHIDGVTDQKRKECAAVPEAEIMHEFVRSVEAGSAATAAGSASPVSSEGGNVGSSTIDLRHVLSPHPVMSRDLAVRTLI</sequence>
<dbReference type="GeneID" id="22576552"/>
<feature type="domain" description="REH2 DRSM" evidence="2">
    <location>
        <begin position="89"/>
        <end position="229"/>
    </location>
</feature>
<evidence type="ECO:0000259" key="2">
    <source>
        <dbReference type="Pfam" id="PF26536"/>
    </source>
</evidence>